<dbReference type="EMBL" id="ANNX02000051">
    <property type="protein sequence ID" value="KYC35566.1"/>
    <property type="molecule type" value="Genomic_DNA"/>
</dbReference>
<proteinExistence type="predicted"/>
<name>A0A139WT08_9CYAN</name>
<dbReference type="Proteomes" id="UP000076925">
    <property type="component" value="Unassembled WGS sequence"/>
</dbReference>
<gene>
    <name evidence="1" type="ORF">WA1_07010</name>
</gene>
<evidence type="ECO:0000313" key="1">
    <source>
        <dbReference type="EMBL" id="KYC35566.1"/>
    </source>
</evidence>
<protein>
    <submittedName>
        <fullName evidence="1">Uncharacterized protein</fullName>
    </submittedName>
</protein>
<dbReference type="AlphaFoldDB" id="A0A139WT08"/>
<comment type="caution">
    <text evidence="1">The sequence shown here is derived from an EMBL/GenBank/DDBJ whole genome shotgun (WGS) entry which is preliminary data.</text>
</comment>
<dbReference type="RefSeq" id="WP_017747844.1">
    <property type="nucleotide sequence ID" value="NZ_KQ976354.1"/>
</dbReference>
<evidence type="ECO:0000313" key="2">
    <source>
        <dbReference type="Proteomes" id="UP000076925"/>
    </source>
</evidence>
<keyword evidence="2" id="KW-1185">Reference proteome</keyword>
<organism evidence="1 2">
    <name type="scientific">Scytonema hofmannii PCC 7110</name>
    <dbReference type="NCBI Taxonomy" id="128403"/>
    <lineage>
        <taxon>Bacteria</taxon>
        <taxon>Bacillati</taxon>
        <taxon>Cyanobacteriota</taxon>
        <taxon>Cyanophyceae</taxon>
        <taxon>Nostocales</taxon>
        <taxon>Scytonemataceae</taxon>
        <taxon>Scytonema</taxon>
    </lineage>
</organism>
<reference evidence="1 2" key="1">
    <citation type="journal article" date="2013" name="Genome Biol. Evol.">
        <title>Genomes of Stigonematalean cyanobacteria (subsection V) and the evolution of oxygenic photosynthesis from prokaryotes to plastids.</title>
        <authorList>
            <person name="Dagan T."/>
            <person name="Roettger M."/>
            <person name="Stucken K."/>
            <person name="Landan G."/>
            <person name="Koch R."/>
            <person name="Major P."/>
            <person name="Gould S.B."/>
            <person name="Goremykin V.V."/>
            <person name="Rippka R."/>
            <person name="Tandeau de Marsac N."/>
            <person name="Gugger M."/>
            <person name="Lockhart P.J."/>
            <person name="Allen J.F."/>
            <person name="Brune I."/>
            <person name="Maus I."/>
            <person name="Puhler A."/>
            <person name="Martin W.F."/>
        </authorList>
    </citation>
    <scope>NUCLEOTIDE SEQUENCE [LARGE SCALE GENOMIC DNA]</scope>
    <source>
        <strain evidence="1 2">PCC 7110</strain>
    </source>
</reference>
<accession>A0A139WT08</accession>
<sequence>MPSFLITVLNTLLEQALTELKKLPLSQQDAMAKKILEDLEELEDENRCDEAFSRSSDALAKLAGIAMARYYAGQTEELDPDSL</sequence>